<keyword evidence="6" id="KW-1185">Reference proteome</keyword>
<dbReference type="SMART" id="SM00369">
    <property type="entry name" value="LRR_TYP"/>
    <property type="match status" value="4"/>
</dbReference>
<reference evidence="5" key="1">
    <citation type="submission" date="2020-05" db="EMBL/GenBank/DDBJ databases">
        <title>Phylogenomic resolution of chytrid fungi.</title>
        <authorList>
            <person name="Stajich J.E."/>
            <person name="Amses K."/>
            <person name="Simmons R."/>
            <person name="Seto K."/>
            <person name="Myers J."/>
            <person name="Bonds A."/>
            <person name="Quandt C.A."/>
            <person name="Barry K."/>
            <person name="Liu P."/>
            <person name="Grigoriev I."/>
            <person name="Longcore J.E."/>
            <person name="James T.Y."/>
        </authorList>
    </citation>
    <scope>NUCLEOTIDE SEQUENCE</scope>
    <source>
        <strain evidence="5">JEL0476</strain>
    </source>
</reference>
<proteinExistence type="predicted"/>
<sequence>MKRVNNPFAIPKTNEQNNAYSFDSDCESDCSYNSACNDNFNDEAENEFIFSKCLPESTVEPYPNPKKLKKDFDIFKKVKSQLYNKKDFSIKTNLAITSHSKCFIKIIDQNLWTGIRKIDYSVLPQHWKNILSYYIHPSKCFSKSQEKQLIKILNGNLKDDEELKYYIDLEQDWQNAFSSIFHNFVQLDSKTNYFYYFGQSFSILFNKELDIQYAYLSKTSLGLRKLIGSSGANFELVFSEKAKNTSKDIYQPGQFPIKVVGVKNLGLLKEMLLKYKEPRIEFRVKDLKLTRIPQVIIGTILTSTDINRTHLRECYSHTFSGYILPTAAELILQEFEKLAKIEADNQKPGDKEEYDYKEFLFLNTKASSEDELNKINNIELTNLNLSQIDKAISTYTANLRKINLKNNEFKDSAEIQHLNLNLLLTWLNLSNNKLKSFKPLKNLKKLLVLNLSNNEITQIEEGLNLNVELSALILNDNKICKIENLHGLNNLGTLVLSHNQIDTLNDIPKLPKLLKLSIAHNKIQTLPFSESVKDNTESLKLKLPKLKELRLNDNLIKNLNRPELISPSLEILDLGSNLIENFEDVEICFKELINLHNLNLKNNPICKIEGYKEKILNLLPNLRILDTERFDQKFLERRKKIKEDRDEFMKKEKEREIGREYKKRREEKKMKEELTWQKDMELLEKELLEKEQIKENKKRKNQEVEHTEKLTKKAKKVDQKERKKLKSEVIKPEKTLKLKLNSSLTTSNKKSNINPEELKEFLSNLEEKNNPSLDNNTDQLDDEVDLLKTLKEKAKNLSKNNFKVIEVKKKKGIDVDTAKKNKTELKLDLLLEDDESHSKKGEDGIMDSGLGVGGWD</sequence>
<feature type="coiled-coil region" evidence="3">
    <location>
        <begin position="773"/>
        <end position="800"/>
    </location>
</feature>
<accession>A0AAD5U6I2</accession>
<evidence type="ECO:0000256" key="4">
    <source>
        <dbReference type="SAM" id="MobiDB-lite"/>
    </source>
</evidence>
<gene>
    <name evidence="5" type="ORF">HK099_005637</name>
</gene>
<dbReference type="PROSITE" id="PS51450">
    <property type="entry name" value="LRR"/>
    <property type="match status" value="6"/>
</dbReference>
<evidence type="ECO:0000313" key="6">
    <source>
        <dbReference type="Proteomes" id="UP001211065"/>
    </source>
</evidence>
<keyword evidence="1" id="KW-0433">Leucine-rich repeat</keyword>
<evidence type="ECO:0000256" key="3">
    <source>
        <dbReference type="SAM" id="Coils"/>
    </source>
</evidence>
<name>A0AAD5U6I2_9FUNG</name>
<organism evidence="5 6">
    <name type="scientific">Clydaea vesicula</name>
    <dbReference type="NCBI Taxonomy" id="447962"/>
    <lineage>
        <taxon>Eukaryota</taxon>
        <taxon>Fungi</taxon>
        <taxon>Fungi incertae sedis</taxon>
        <taxon>Chytridiomycota</taxon>
        <taxon>Chytridiomycota incertae sedis</taxon>
        <taxon>Chytridiomycetes</taxon>
        <taxon>Lobulomycetales</taxon>
        <taxon>Lobulomycetaceae</taxon>
        <taxon>Clydaea</taxon>
    </lineage>
</organism>
<evidence type="ECO:0000256" key="1">
    <source>
        <dbReference type="ARBA" id="ARBA00022614"/>
    </source>
</evidence>
<dbReference type="InterPro" id="IPR032675">
    <property type="entry name" value="LRR_dom_sf"/>
</dbReference>
<evidence type="ECO:0000256" key="2">
    <source>
        <dbReference type="ARBA" id="ARBA00022737"/>
    </source>
</evidence>
<dbReference type="PANTHER" id="PTHR46652">
    <property type="entry name" value="LEUCINE-RICH REPEAT AND IQ DOMAIN-CONTAINING PROTEIN 1-RELATED"/>
    <property type="match status" value="1"/>
</dbReference>
<keyword evidence="3" id="KW-0175">Coiled coil</keyword>
<evidence type="ECO:0000313" key="5">
    <source>
        <dbReference type="EMBL" id="KAJ3226052.1"/>
    </source>
</evidence>
<dbReference type="Proteomes" id="UP001211065">
    <property type="component" value="Unassembled WGS sequence"/>
</dbReference>
<dbReference type="PANTHER" id="PTHR46652:SF7">
    <property type="entry name" value="LEUCINE-RICH REPEAT AND IQ DOMAIN-CONTAINING PROTEIN 1"/>
    <property type="match status" value="1"/>
</dbReference>
<dbReference type="InterPro" id="IPR001611">
    <property type="entry name" value="Leu-rich_rpt"/>
</dbReference>
<dbReference type="AlphaFoldDB" id="A0AAD5U6I2"/>
<feature type="region of interest" description="Disordered" evidence="4">
    <location>
        <begin position="836"/>
        <end position="856"/>
    </location>
</feature>
<dbReference type="SUPFAM" id="SSF52058">
    <property type="entry name" value="L domain-like"/>
    <property type="match status" value="1"/>
</dbReference>
<dbReference type="EMBL" id="JADGJW010000045">
    <property type="protein sequence ID" value="KAJ3226052.1"/>
    <property type="molecule type" value="Genomic_DNA"/>
</dbReference>
<protein>
    <submittedName>
        <fullName evidence="5">Uncharacterized protein</fullName>
    </submittedName>
</protein>
<keyword evidence="2" id="KW-0677">Repeat</keyword>
<comment type="caution">
    <text evidence="5">The sequence shown here is derived from an EMBL/GenBank/DDBJ whole genome shotgun (WGS) entry which is preliminary data.</text>
</comment>
<feature type="region of interest" description="Disordered" evidence="4">
    <location>
        <begin position="695"/>
        <end position="718"/>
    </location>
</feature>
<dbReference type="Gene3D" id="3.80.10.10">
    <property type="entry name" value="Ribonuclease Inhibitor"/>
    <property type="match status" value="2"/>
</dbReference>
<dbReference type="InterPro" id="IPR003591">
    <property type="entry name" value="Leu-rich_rpt_typical-subtyp"/>
</dbReference>
<dbReference type="InterPro" id="IPR050836">
    <property type="entry name" value="SDS22/Internalin_LRR"/>
</dbReference>
<dbReference type="SMART" id="SM00365">
    <property type="entry name" value="LRR_SD22"/>
    <property type="match status" value="5"/>
</dbReference>